<feature type="region of interest" description="Disordered" evidence="1">
    <location>
        <begin position="207"/>
        <end position="249"/>
    </location>
</feature>
<reference evidence="2" key="1">
    <citation type="submission" date="2020-06" db="EMBL/GenBank/DDBJ databases">
        <authorList>
            <person name="Li T."/>
            <person name="Hu X."/>
            <person name="Zhang T."/>
            <person name="Song X."/>
            <person name="Zhang H."/>
            <person name="Dai N."/>
            <person name="Sheng W."/>
            <person name="Hou X."/>
            <person name="Wei L."/>
        </authorList>
    </citation>
    <scope>NUCLEOTIDE SEQUENCE</scope>
    <source>
        <strain evidence="2">3651</strain>
        <tissue evidence="2">Leaf</tissue>
    </source>
</reference>
<evidence type="ECO:0000313" key="3">
    <source>
        <dbReference type="Proteomes" id="UP001293254"/>
    </source>
</evidence>
<name>A0AAE1YFK7_9LAMI</name>
<evidence type="ECO:0000313" key="2">
    <source>
        <dbReference type="EMBL" id="KAK4429142.1"/>
    </source>
</evidence>
<feature type="region of interest" description="Disordered" evidence="1">
    <location>
        <begin position="292"/>
        <end position="320"/>
    </location>
</feature>
<feature type="region of interest" description="Disordered" evidence="1">
    <location>
        <begin position="28"/>
        <end position="69"/>
    </location>
</feature>
<evidence type="ECO:0000256" key="1">
    <source>
        <dbReference type="SAM" id="MobiDB-lite"/>
    </source>
</evidence>
<dbReference type="Proteomes" id="UP001293254">
    <property type="component" value="Unassembled WGS sequence"/>
</dbReference>
<comment type="caution">
    <text evidence="2">The sequence shown here is derived from an EMBL/GenBank/DDBJ whole genome shotgun (WGS) entry which is preliminary data.</text>
</comment>
<feature type="region of interest" description="Disordered" evidence="1">
    <location>
        <begin position="93"/>
        <end position="117"/>
    </location>
</feature>
<feature type="compositionally biased region" description="Polar residues" evidence="1">
    <location>
        <begin position="216"/>
        <end position="225"/>
    </location>
</feature>
<proteinExistence type="predicted"/>
<dbReference type="AlphaFoldDB" id="A0AAE1YFK7"/>
<accession>A0AAE1YFK7</accession>
<sequence length="320" mass="35398">MLNDSSGISNQASANQLLNQTKMWVPKKDLQLKKSQQQEDVSRNHQKNAEEAIQKEERIKEDRCQKEKTITSATITDVQDLVMEDINSRQAPDFAQGITRKEAKQAQVEGMQNAEPDTCLKEITETGVNTSSPAENIELESKNQDLVSVKSISLEDPINILLKLNKDNFESAHAQSPLLTRKLATSIQPKNGSTIEPQKLSTNFESTPTLDRAKQQHGTSNTSINDPDPGASIPKHPTKPDQPILSNSAESADITITGPCSTYDNTRLTDEELPPGFEPGFKFQSNIVTNTCCKPKRQRGRPKLTRQSPSKEQPDQIGAV</sequence>
<gene>
    <name evidence="2" type="ORF">Salat_1214400</name>
</gene>
<organism evidence="2 3">
    <name type="scientific">Sesamum alatum</name>
    <dbReference type="NCBI Taxonomy" id="300844"/>
    <lineage>
        <taxon>Eukaryota</taxon>
        <taxon>Viridiplantae</taxon>
        <taxon>Streptophyta</taxon>
        <taxon>Embryophyta</taxon>
        <taxon>Tracheophyta</taxon>
        <taxon>Spermatophyta</taxon>
        <taxon>Magnoliopsida</taxon>
        <taxon>eudicotyledons</taxon>
        <taxon>Gunneridae</taxon>
        <taxon>Pentapetalae</taxon>
        <taxon>asterids</taxon>
        <taxon>lamiids</taxon>
        <taxon>Lamiales</taxon>
        <taxon>Pedaliaceae</taxon>
        <taxon>Sesamum</taxon>
    </lineage>
</organism>
<protein>
    <submittedName>
        <fullName evidence="2">Uncharacterized protein</fullName>
    </submittedName>
</protein>
<dbReference type="EMBL" id="JACGWO010000004">
    <property type="protein sequence ID" value="KAK4429142.1"/>
    <property type="molecule type" value="Genomic_DNA"/>
</dbReference>
<keyword evidence="3" id="KW-1185">Reference proteome</keyword>
<reference evidence="2" key="2">
    <citation type="journal article" date="2024" name="Plant">
        <title>Genomic evolution and insights into agronomic trait innovations of Sesamum species.</title>
        <authorList>
            <person name="Miao H."/>
            <person name="Wang L."/>
            <person name="Qu L."/>
            <person name="Liu H."/>
            <person name="Sun Y."/>
            <person name="Le M."/>
            <person name="Wang Q."/>
            <person name="Wei S."/>
            <person name="Zheng Y."/>
            <person name="Lin W."/>
            <person name="Duan Y."/>
            <person name="Cao H."/>
            <person name="Xiong S."/>
            <person name="Wang X."/>
            <person name="Wei L."/>
            <person name="Li C."/>
            <person name="Ma Q."/>
            <person name="Ju M."/>
            <person name="Zhao R."/>
            <person name="Li G."/>
            <person name="Mu C."/>
            <person name="Tian Q."/>
            <person name="Mei H."/>
            <person name="Zhang T."/>
            <person name="Gao T."/>
            <person name="Zhang H."/>
        </authorList>
    </citation>
    <scope>NUCLEOTIDE SEQUENCE</scope>
    <source>
        <strain evidence="2">3651</strain>
    </source>
</reference>
<feature type="compositionally biased region" description="Basic residues" evidence="1">
    <location>
        <begin position="294"/>
        <end position="304"/>
    </location>
</feature>